<dbReference type="Gene3D" id="3.50.50.60">
    <property type="entry name" value="FAD/NAD(P)-binding domain"/>
    <property type="match status" value="1"/>
</dbReference>
<evidence type="ECO:0000256" key="6">
    <source>
        <dbReference type="ARBA" id="ARBA00048448"/>
    </source>
</evidence>
<keyword evidence="9" id="KW-0472">Membrane</keyword>
<comment type="function">
    <text evidence="5">Catalyzes the oxidative deamination of primary and some secondary amines such as neurotransmitters, and exogenous amines including the tertiary amine, neurotoxin 1-methyl-4-phenyl-1,2,3,6-tetrahydropyridine (MPTP), with concomitant reduction of oxygen to hydrogen peroxide and participates in the metabolism of neuroactive and vasoactive amines in the central nervous system and peripheral tissues. Preferentially degrades benzylamine and phenylethylamine.</text>
</comment>
<evidence type="ECO:0000256" key="5">
    <source>
        <dbReference type="ARBA" id="ARBA00045409"/>
    </source>
</evidence>
<gene>
    <name evidence="11" type="ORF">KUTeg_011865</name>
</gene>
<feature type="domain" description="Amine oxidase" evidence="10">
    <location>
        <begin position="3"/>
        <end position="93"/>
    </location>
</feature>
<keyword evidence="9" id="KW-0285">Flavoprotein</keyword>
<dbReference type="EC" id="1.4.3.-" evidence="9"/>
<evidence type="ECO:0000256" key="7">
    <source>
        <dbReference type="ARBA" id="ARBA00049354"/>
    </source>
</evidence>
<evidence type="ECO:0000256" key="4">
    <source>
        <dbReference type="ARBA" id="ARBA00023002"/>
    </source>
</evidence>
<dbReference type="InterPro" id="IPR002937">
    <property type="entry name" value="Amino_oxidase"/>
</dbReference>
<evidence type="ECO:0000256" key="1">
    <source>
        <dbReference type="ARBA" id="ARBA00001974"/>
    </source>
</evidence>
<comment type="similarity">
    <text evidence="3 9">Belongs to the flavin monoamine oxidase family.</text>
</comment>
<dbReference type="Pfam" id="PF01593">
    <property type="entry name" value="Amino_oxidase"/>
    <property type="match status" value="1"/>
</dbReference>
<organism evidence="11 12">
    <name type="scientific">Tegillarca granosa</name>
    <name type="common">Malaysian cockle</name>
    <name type="synonym">Anadara granosa</name>
    <dbReference type="NCBI Taxonomy" id="220873"/>
    <lineage>
        <taxon>Eukaryota</taxon>
        <taxon>Metazoa</taxon>
        <taxon>Spiralia</taxon>
        <taxon>Lophotrochozoa</taxon>
        <taxon>Mollusca</taxon>
        <taxon>Bivalvia</taxon>
        <taxon>Autobranchia</taxon>
        <taxon>Pteriomorphia</taxon>
        <taxon>Arcoida</taxon>
        <taxon>Arcoidea</taxon>
        <taxon>Arcidae</taxon>
        <taxon>Tegillarca</taxon>
    </lineage>
</organism>
<dbReference type="InterPro" id="IPR050703">
    <property type="entry name" value="Flavin_MAO"/>
</dbReference>
<keyword evidence="9" id="KW-0812">Transmembrane</keyword>
<evidence type="ECO:0000313" key="12">
    <source>
        <dbReference type="Proteomes" id="UP001217089"/>
    </source>
</evidence>
<reference evidence="11 12" key="1">
    <citation type="submission" date="2022-12" db="EMBL/GenBank/DDBJ databases">
        <title>Chromosome-level genome of Tegillarca granosa.</title>
        <authorList>
            <person name="Kim J."/>
        </authorList>
    </citation>
    <scope>NUCLEOTIDE SEQUENCE [LARGE SCALE GENOMIC DNA]</scope>
    <source>
        <strain evidence="11">Teg-2019</strain>
        <tissue evidence="11">Adductor muscle</tissue>
    </source>
</reference>
<comment type="subcellular location">
    <subcellularLocation>
        <location evidence="2">Mitochondrion outer membrane</location>
        <topology evidence="2">Single-pass type IV membrane protein</topology>
        <orientation evidence="2">Cytoplasmic side</orientation>
    </subcellularLocation>
</comment>
<comment type="caution">
    <text evidence="11">The sequence shown here is derived from an EMBL/GenBank/DDBJ whole genome shotgun (WGS) entry which is preliminary data.</text>
</comment>
<proteinExistence type="inferred from homology"/>
<dbReference type="PANTHER" id="PTHR43563">
    <property type="entry name" value="AMINE OXIDASE"/>
    <property type="match status" value="1"/>
</dbReference>
<name>A0ABQ9F1I4_TEGGR</name>
<dbReference type="Proteomes" id="UP001217089">
    <property type="component" value="Unassembled WGS sequence"/>
</dbReference>
<evidence type="ECO:0000259" key="10">
    <source>
        <dbReference type="Pfam" id="PF01593"/>
    </source>
</evidence>
<evidence type="ECO:0000256" key="9">
    <source>
        <dbReference type="RuleBase" id="RU362067"/>
    </source>
</evidence>
<dbReference type="PANTHER" id="PTHR43563:SF1">
    <property type="entry name" value="AMINE OXIDASE [FLAVIN-CONTAINING] B"/>
    <property type="match status" value="1"/>
</dbReference>
<keyword evidence="9" id="KW-0274">FAD</keyword>
<dbReference type="Gene3D" id="3.90.660.10">
    <property type="match status" value="1"/>
</dbReference>
<comment type="catalytic activity">
    <reaction evidence="6">
        <text>a secondary aliphatic amine + O2 + H2O = a primary amine + an aldehyde + H2O2</text>
        <dbReference type="Rhea" id="RHEA:26414"/>
        <dbReference type="ChEBI" id="CHEBI:15377"/>
        <dbReference type="ChEBI" id="CHEBI:15379"/>
        <dbReference type="ChEBI" id="CHEBI:16240"/>
        <dbReference type="ChEBI" id="CHEBI:17478"/>
        <dbReference type="ChEBI" id="CHEBI:58855"/>
        <dbReference type="ChEBI" id="CHEBI:65296"/>
        <dbReference type="EC" id="1.4.3.4"/>
    </reaction>
</comment>
<evidence type="ECO:0000256" key="8">
    <source>
        <dbReference type="ARBA" id="ARBA00049430"/>
    </source>
</evidence>
<keyword evidence="4 9" id="KW-0560">Oxidoreductase</keyword>
<comment type="catalytic activity">
    <reaction evidence="7">
        <text>benzylamine + O2 + H2O = benzaldehyde + H2O2 + NH4(+)</text>
        <dbReference type="Rhea" id="RHEA:59424"/>
        <dbReference type="ChEBI" id="CHEBI:15377"/>
        <dbReference type="ChEBI" id="CHEBI:15379"/>
        <dbReference type="ChEBI" id="CHEBI:16240"/>
        <dbReference type="ChEBI" id="CHEBI:17169"/>
        <dbReference type="ChEBI" id="CHEBI:28938"/>
        <dbReference type="ChEBI" id="CHEBI:225238"/>
    </reaction>
    <physiologicalReaction direction="left-to-right" evidence="7">
        <dbReference type="Rhea" id="RHEA:59425"/>
    </physiologicalReaction>
</comment>
<comment type="cofactor">
    <cofactor evidence="1 9">
        <name>FAD</name>
        <dbReference type="ChEBI" id="CHEBI:57692"/>
    </cofactor>
</comment>
<dbReference type="InterPro" id="IPR001613">
    <property type="entry name" value="Flavin_amine_oxidase"/>
</dbReference>
<dbReference type="InterPro" id="IPR036188">
    <property type="entry name" value="FAD/NAD-bd_sf"/>
</dbReference>
<evidence type="ECO:0000256" key="2">
    <source>
        <dbReference type="ARBA" id="ARBA00004362"/>
    </source>
</evidence>
<dbReference type="Gene3D" id="6.10.250.130">
    <property type="match status" value="1"/>
</dbReference>
<dbReference type="EMBL" id="JARBDR010000640">
    <property type="protein sequence ID" value="KAJ8310000.1"/>
    <property type="molecule type" value="Genomic_DNA"/>
</dbReference>
<keyword evidence="12" id="KW-1185">Reference proteome</keyword>
<dbReference type="PRINTS" id="PR00757">
    <property type="entry name" value="AMINEOXDASEF"/>
</dbReference>
<evidence type="ECO:0000256" key="3">
    <source>
        <dbReference type="ARBA" id="ARBA00005995"/>
    </source>
</evidence>
<comment type="catalytic activity">
    <reaction evidence="8">
        <text>N-acetylputrescine + O2 + H2O = 4-acetamidobutanal + H2O2 + NH4(+)</text>
        <dbReference type="Rhea" id="RHEA:70283"/>
        <dbReference type="ChEBI" id="CHEBI:7386"/>
        <dbReference type="ChEBI" id="CHEBI:15377"/>
        <dbReference type="ChEBI" id="CHEBI:15379"/>
        <dbReference type="ChEBI" id="CHEBI:16240"/>
        <dbReference type="ChEBI" id="CHEBI:28938"/>
        <dbReference type="ChEBI" id="CHEBI:58263"/>
    </reaction>
    <physiologicalReaction direction="left-to-right" evidence="8">
        <dbReference type="Rhea" id="RHEA:70284"/>
    </physiologicalReaction>
</comment>
<dbReference type="SUPFAM" id="SSF54373">
    <property type="entry name" value="FAD-linked reductases, C-terminal domain"/>
    <property type="match status" value="1"/>
</dbReference>
<sequence length="201" mass="23190">MASFILADKARKCAEWKKEERLKHISELYSRVFQSEEALHPIHYEEKNWLEEQWSGGCYSAALPPGFLTKFGKELRKPFGNIHFAGTEAGTYWSGIWKEPFSLVKEPLESNRKLCTVYQFLYFPSTFLDDKDIILFKLGHIKEDEILPDEPENATVKAEPFILSFWEKHLPTVPVFLSFTGVVTLLSTAGFGVLAYIKYKK</sequence>
<feature type="transmembrane region" description="Helical" evidence="9">
    <location>
        <begin position="175"/>
        <end position="197"/>
    </location>
</feature>
<evidence type="ECO:0000313" key="11">
    <source>
        <dbReference type="EMBL" id="KAJ8310000.1"/>
    </source>
</evidence>
<protein>
    <recommendedName>
        <fullName evidence="9">Amine oxidase</fullName>
        <ecNumber evidence="9">1.4.3.-</ecNumber>
    </recommendedName>
</protein>
<accession>A0ABQ9F1I4</accession>
<keyword evidence="9" id="KW-1133">Transmembrane helix</keyword>